<reference evidence="1 2" key="1">
    <citation type="journal article" date="2019" name="Commun. Biol.">
        <title>The bagworm genome reveals a unique fibroin gene that provides high tensile strength.</title>
        <authorList>
            <person name="Kono N."/>
            <person name="Nakamura H."/>
            <person name="Ohtoshi R."/>
            <person name="Tomita M."/>
            <person name="Numata K."/>
            <person name="Arakawa K."/>
        </authorList>
    </citation>
    <scope>NUCLEOTIDE SEQUENCE [LARGE SCALE GENOMIC DNA]</scope>
</reference>
<comment type="caution">
    <text evidence="1">The sequence shown here is derived from an EMBL/GenBank/DDBJ whole genome shotgun (WGS) entry which is preliminary data.</text>
</comment>
<evidence type="ECO:0000313" key="2">
    <source>
        <dbReference type="Proteomes" id="UP000299102"/>
    </source>
</evidence>
<dbReference type="Proteomes" id="UP000299102">
    <property type="component" value="Unassembled WGS sequence"/>
</dbReference>
<sequence length="86" mass="10107">MPEWKGRVPLTRSHCERITSGPDLPKRLALRQNMVLQRPNAEFLERMHIRARQLMARDACVWGQRPDSSEESRLRLATNFVCESKF</sequence>
<accession>A0A4C1XP63</accession>
<dbReference type="EMBL" id="BGZK01000885">
    <property type="protein sequence ID" value="GBP63995.1"/>
    <property type="molecule type" value="Genomic_DNA"/>
</dbReference>
<dbReference type="AlphaFoldDB" id="A0A4C1XP63"/>
<proteinExistence type="predicted"/>
<name>A0A4C1XP63_EUMVA</name>
<evidence type="ECO:0000313" key="1">
    <source>
        <dbReference type="EMBL" id="GBP63995.1"/>
    </source>
</evidence>
<organism evidence="1 2">
    <name type="scientific">Eumeta variegata</name>
    <name type="common">Bagworm moth</name>
    <name type="synonym">Eumeta japonica</name>
    <dbReference type="NCBI Taxonomy" id="151549"/>
    <lineage>
        <taxon>Eukaryota</taxon>
        <taxon>Metazoa</taxon>
        <taxon>Ecdysozoa</taxon>
        <taxon>Arthropoda</taxon>
        <taxon>Hexapoda</taxon>
        <taxon>Insecta</taxon>
        <taxon>Pterygota</taxon>
        <taxon>Neoptera</taxon>
        <taxon>Endopterygota</taxon>
        <taxon>Lepidoptera</taxon>
        <taxon>Glossata</taxon>
        <taxon>Ditrysia</taxon>
        <taxon>Tineoidea</taxon>
        <taxon>Psychidae</taxon>
        <taxon>Oiketicinae</taxon>
        <taxon>Eumeta</taxon>
    </lineage>
</organism>
<protein>
    <submittedName>
        <fullName evidence="1">Uncharacterized protein</fullName>
    </submittedName>
</protein>
<gene>
    <name evidence="1" type="ORF">EVAR_43011_1</name>
</gene>
<keyword evidence="2" id="KW-1185">Reference proteome</keyword>